<evidence type="ECO:0000313" key="3">
    <source>
        <dbReference type="EMBL" id="RFD18953.1"/>
    </source>
</evidence>
<dbReference type="Pfam" id="PF08241">
    <property type="entry name" value="Methyltransf_11"/>
    <property type="match status" value="1"/>
</dbReference>
<evidence type="ECO:0000259" key="2">
    <source>
        <dbReference type="Pfam" id="PF08241"/>
    </source>
</evidence>
<evidence type="ECO:0000313" key="4">
    <source>
        <dbReference type="Proteomes" id="UP000262371"/>
    </source>
</evidence>
<keyword evidence="4" id="KW-1185">Reference proteome</keyword>
<dbReference type="EMBL" id="QUWV01000139">
    <property type="protein sequence ID" value="RFD18953.1"/>
    <property type="molecule type" value="Genomic_DNA"/>
</dbReference>
<keyword evidence="3" id="KW-0489">Methyltransferase</keyword>
<dbReference type="OrthoDB" id="259382at2"/>
<proteinExistence type="predicted"/>
<dbReference type="InterPro" id="IPR029063">
    <property type="entry name" value="SAM-dependent_MTases_sf"/>
</dbReference>
<keyword evidence="3" id="KW-0808">Transferase</keyword>
<sequence length="641" mass="72976">MKFYVLNLTRAPERLATFRTINPECTYFNRKAAVDGKTINRADLVSQGLITADLNYTDGALGCALSHMMIWAEVLKNQEPATIVEDDAILREDFLAEQARILQQTSPDWEIIHWGFNTDAYITFDLMPNVSPFTGSLYQHAILQNLPQFRKARYQAQLLSLLRSHGTICYSISPLGAKHLLENVMPLRPMETFYPGLNRNKANTGIDDMMANQYERMKAYVCLPPIAIPENDVSRSSVQPQGAQANVSPPKKPIIYDIDCRNILMGGENGDSSEDFARKSKEILRPSTRIENSPHIKFLKEYESIGDDIFNEDVFVQTEYCKNAISCIQIYGSYFNHTTVSGVIERARRFIGMYKNEAPVDRVAPQETPAGQPIAVRKVFMSNCYELLDGHHRCAIAMMRGQTSLPCSIQDMAPALTPMQKQVLLSSWTDKEAILYQPIDLPEFGTWPVVRKCSDRLSMMLRYLETFPMKLETYADLGCSYGWFVSQMHKKGYRATGIDRDINATDVGCIVYNLNKENIIIDSVEGYSKNTTKKYDIVSCFSVLHHFVTGRSGTVSPESFIRDIDRMTNHVMFFDMGEEHEDWFKHSLKGWNAEFIKSWLLENTSFDTIEILGKDEDAVGNYANQYGRHLFACSRKNQKTS</sequence>
<dbReference type="Gene3D" id="3.90.1530.10">
    <property type="entry name" value="Conserved hypothetical protein from pyrococcus furiosus pfu- 392566-001, ParB domain"/>
    <property type="match status" value="1"/>
</dbReference>
<evidence type="ECO:0000259" key="1">
    <source>
        <dbReference type="Pfam" id="PF01755"/>
    </source>
</evidence>
<gene>
    <name evidence="3" type="ORF">DY926_13860</name>
</gene>
<dbReference type="InterPro" id="IPR002654">
    <property type="entry name" value="Glyco_trans_25"/>
</dbReference>
<protein>
    <submittedName>
        <fullName evidence="3">Methyltransferase domain-containing protein</fullName>
    </submittedName>
</protein>
<reference evidence="3 4" key="1">
    <citation type="submission" date="2018-08" db="EMBL/GenBank/DDBJ databases">
        <title>Komagataeibacter sp. AV 382.</title>
        <authorList>
            <person name="Skraban J."/>
            <person name="Trcek J."/>
        </authorList>
    </citation>
    <scope>NUCLEOTIDE SEQUENCE [LARGE SCALE GENOMIC DNA]</scope>
    <source>
        <strain evidence="3 4">AV 382</strain>
    </source>
</reference>
<dbReference type="CDD" id="cd16387">
    <property type="entry name" value="ParB_N_Srx"/>
    <property type="match status" value="1"/>
</dbReference>
<accession>A0A371YXM5</accession>
<name>A0A371YXM5_9PROT</name>
<dbReference type="SUPFAM" id="SSF110849">
    <property type="entry name" value="ParB/Sulfiredoxin"/>
    <property type="match status" value="1"/>
</dbReference>
<dbReference type="InterPro" id="IPR013216">
    <property type="entry name" value="Methyltransf_11"/>
</dbReference>
<feature type="domain" description="Glycosyl transferase family 25" evidence="1">
    <location>
        <begin position="2"/>
        <end position="187"/>
    </location>
</feature>
<comment type="caution">
    <text evidence="3">The sequence shown here is derived from an EMBL/GenBank/DDBJ whole genome shotgun (WGS) entry which is preliminary data.</text>
</comment>
<dbReference type="CDD" id="cd06532">
    <property type="entry name" value="Glyco_transf_25"/>
    <property type="match status" value="1"/>
</dbReference>
<dbReference type="Proteomes" id="UP000262371">
    <property type="component" value="Unassembled WGS sequence"/>
</dbReference>
<dbReference type="RefSeq" id="WP_116703902.1">
    <property type="nucleotide sequence ID" value="NZ_QUWV01000139.1"/>
</dbReference>
<dbReference type="InterPro" id="IPR036086">
    <property type="entry name" value="ParB/Sulfiredoxin_sf"/>
</dbReference>
<dbReference type="GO" id="GO:0008757">
    <property type="term" value="F:S-adenosylmethionine-dependent methyltransferase activity"/>
    <property type="evidence" value="ECO:0007669"/>
    <property type="project" value="InterPro"/>
</dbReference>
<dbReference type="Gene3D" id="3.40.50.150">
    <property type="entry name" value="Vaccinia Virus protein VP39"/>
    <property type="match status" value="1"/>
</dbReference>
<dbReference type="SUPFAM" id="SSF53335">
    <property type="entry name" value="S-adenosyl-L-methionine-dependent methyltransferases"/>
    <property type="match status" value="1"/>
</dbReference>
<feature type="domain" description="Methyltransferase type 11" evidence="2">
    <location>
        <begin position="476"/>
        <end position="568"/>
    </location>
</feature>
<organism evidence="3 4">
    <name type="scientific">Komagataeibacter melaceti</name>
    <dbReference type="NCBI Taxonomy" id="2766577"/>
    <lineage>
        <taxon>Bacteria</taxon>
        <taxon>Pseudomonadati</taxon>
        <taxon>Pseudomonadota</taxon>
        <taxon>Alphaproteobacteria</taxon>
        <taxon>Acetobacterales</taxon>
        <taxon>Acetobacteraceae</taxon>
        <taxon>Komagataeibacter</taxon>
    </lineage>
</organism>
<dbReference type="GO" id="GO:0032259">
    <property type="term" value="P:methylation"/>
    <property type="evidence" value="ECO:0007669"/>
    <property type="project" value="UniProtKB-KW"/>
</dbReference>
<dbReference type="AlphaFoldDB" id="A0A371YXM5"/>
<dbReference type="Pfam" id="PF01755">
    <property type="entry name" value="Glyco_transf_25"/>
    <property type="match status" value="1"/>
</dbReference>